<sequence length="106" mass="12517">MLPTFFLRLFFPFLNCMEFATYAFVQVTYLRIQSVLDASADRRKDLQMHLGYGNAFGYTVLGTTRELNIYMRQKEAEGMRQGKTRRSDGIRNGRDETRRDEMTQTR</sequence>
<dbReference type="EMBL" id="CAJHJT010000056">
    <property type="protein sequence ID" value="CAD7011974.1"/>
    <property type="molecule type" value="Genomic_DNA"/>
</dbReference>
<gene>
    <name evidence="2" type="ORF">CCAP1982_LOCUS20085</name>
</gene>
<evidence type="ECO:0000313" key="2">
    <source>
        <dbReference type="EMBL" id="CAD7011974.1"/>
    </source>
</evidence>
<protein>
    <submittedName>
        <fullName evidence="2">(Mediterranean fruit fly) hypothetical protein</fullName>
    </submittedName>
</protein>
<reference evidence="2" key="1">
    <citation type="submission" date="2020-11" db="EMBL/GenBank/DDBJ databases">
        <authorList>
            <person name="Whitehead M."/>
        </authorList>
    </citation>
    <scope>NUCLEOTIDE SEQUENCE</scope>
    <source>
        <strain evidence="2">EGII</strain>
    </source>
</reference>
<comment type="caution">
    <text evidence="2">The sequence shown here is derived from an EMBL/GenBank/DDBJ whole genome shotgun (WGS) entry which is preliminary data.</text>
</comment>
<dbReference type="AlphaFoldDB" id="A0A811VAE4"/>
<name>A0A811VAE4_CERCA</name>
<dbReference type="Proteomes" id="UP000606786">
    <property type="component" value="Unassembled WGS sequence"/>
</dbReference>
<feature type="region of interest" description="Disordered" evidence="1">
    <location>
        <begin position="74"/>
        <end position="106"/>
    </location>
</feature>
<organism evidence="2 3">
    <name type="scientific">Ceratitis capitata</name>
    <name type="common">Mediterranean fruit fly</name>
    <name type="synonym">Tephritis capitata</name>
    <dbReference type="NCBI Taxonomy" id="7213"/>
    <lineage>
        <taxon>Eukaryota</taxon>
        <taxon>Metazoa</taxon>
        <taxon>Ecdysozoa</taxon>
        <taxon>Arthropoda</taxon>
        <taxon>Hexapoda</taxon>
        <taxon>Insecta</taxon>
        <taxon>Pterygota</taxon>
        <taxon>Neoptera</taxon>
        <taxon>Endopterygota</taxon>
        <taxon>Diptera</taxon>
        <taxon>Brachycera</taxon>
        <taxon>Muscomorpha</taxon>
        <taxon>Tephritoidea</taxon>
        <taxon>Tephritidae</taxon>
        <taxon>Ceratitis</taxon>
        <taxon>Ceratitis</taxon>
    </lineage>
</organism>
<evidence type="ECO:0000313" key="3">
    <source>
        <dbReference type="Proteomes" id="UP000606786"/>
    </source>
</evidence>
<proteinExistence type="predicted"/>
<evidence type="ECO:0000256" key="1">
    <source>
        <dbReference type="SAM" id="MobiDB-lite"/>
    </source>
</evidence>
<accession>A0A811VAE4</accession>
<keyword evidence="3" id="KW-1185">Reference proteome</keyword>